<dbReference type="PATRIC" id="fig|656179.3.peg.775"/>
<dbReference type="SUPFAM" id="SSF56563">
    <property type="entry name" value="Major capsid protein gp5"/>
    <property type="match status" value="1"/>
</dbReference>
<dbReference type="STRING" id="656179.AB870_03545"/>
<evidence type="ECO:0000313" key="2">
    <source>
        <dbReference type="Proteomes" id="UP000035651"/>
    </source>
</evidence>
<organism evidence="1 2">
    <name type="scientific">Pandoraea faecigallinarum</name>
    <dbReference type="NCBI Taxonomy" id="656179"/>
    <lineage>
        <taxon>Bacteria</taxon>
        <taxon>Pseudomonadati</taxon>
        <taxon>Pseudomonadota</taxon>
        <taxon>Betaproteobacteria</taxon>
        <taxon>Burkholderiales</taxon>
        <taxon>Burkholderiaceae</taxon>
        <taxon>Pandoraea</taxon>
    </lineage>
</organism>
<dbReference type="Proteomes" id="UP000035651">
    <property type="component" value="Chromosome"/>
</dbReference>
<reference evidence="1" key="1">
    <citation type="submission" date="2016-06" db="EMBL/GenBank/DDBJ databases">
        <title>Complete Genome Sequence of Pandoraea faecigallinarum DSM-23572.</title>
        <authorList>
            <person name="Yong D."/>
            <person name="Ee R."/>
            <person name="Lim Y.-L."/>
            <person name="Yin W.-F."/>
            <person name="Chan K.-G."/>
        </authorList>
    </citation>
    <scope>NUCLEOTIDE SEQUENCE</scope>
    <source>
        <strain evidence="1">DSM 23572</strain>
    </source>
</reference>
<name>A0A0H3WS59_9BURK</name>
<accession>A0A0H3WS59</accession>
<protein>
    <submittedName>
        <fullName evidence="1">Capsid protein</fullName>
    </submittedName>
</protein>
<gene>
    <name evidence="1" type="ORF">AB870_03545</name>
</gene>
<proteinExistence type="predicted"/>
<sequence length="338" mass="36518">MGISYTNVTRSGANLQTGTNAQIGSAPAETNPLALHIEEYGGVVEGTIERKSIIRNFVPIRPVKGTSTISNYQVGESTLSKVTPGTEPDSGVVQFSKVKLTVDTLINARATTFLLDEFQSAYEARAHIGMEHGKKISKFFDQSFFIQALKAAQISDMAAYPKGWKPGTVTTMNAASDETDPAKLESKLLDMFAEMSEKDVDPVEDDMIIVLKPKYFYTLLKNNRLIDSTLKTSEGTEIRTKSLSAAGVPIFLSNNVPTTVITGHELSNAGNGNAYDGDFTKTIGTVFSPRALLAGETIPLTPAVFYDEKSKMWYIDAHLSFGVTPNNPAFAGVLKAAA</sequence>
<evidence type="ECO:0000313" key="1">
    <source>
        <dbReference type="EMBL" id="AKM29408.1"/>
    </source>
</evidence>
<dbReference type="RefSeq" id="WP_047905347.1">
    <property type="nucleotide sequence ID" value="NZ_CP011807.3"/>
</dbReference>
<keyword evidence="2" id="KW-1185">Reference proteome</keyword>
<dbReference type="OrthoDB" id="8481548at2"/>
<dbReference type="KEGG" id="pfg:AB870_03545"/>
<dbReference type="EMBL" id="CP011807">
    <property type="protein sequence ID" value="AKM29408.1"/>
    <property type="molecule type" value="Genomic_DNA"/>
</dbReference>
<dbReference type="AlphaFoldDB" id="A0A0H3WS59"/>